<protein>
    <submittedName>
        <fullName evidence="1">Uncharacterized protein</fullName>
    </submittedName>
</protein>
<reference evidence="1" key="2">
    <citation type="journal article" date="2015" name="Fish Shellfish Immunol.">
        <title>Early steps in the European eel (Anguilla anguilla)-Vibrio vulnificus interaction in the gills: Role of the RtxA13 toxin.</title>
        <authorList>
            <person name="Callol A."/>
            <person name="Pajuelo D."/>
            <person name="Ebbesson L."/>
            <person name="Teles M."/>
            <person name="MacKenzie S."/>
            <person name="Amaro C."/>
        </authorList>
    </citation>
    <scope>NUCLEOTIDE SEQUENCE</scope>
</reference>
<proteinExistence type="predicted"/>
<dbReference type="EMBL" id="GBXM01106325">
    <property type="protein sequence ID" value="JAH02252.1"/>
    <property type="molecule type" value="Transcribed_RNA"/>
</dbReference>
<organism evidence="1">
    <name type="scientific">Anguilla anguilla</name>
    <name type="common">European freshwater eel</name>
    <name type="synonym">Muraena anguilla</name>
    <dbReference type="NCBI Taxonomy" id="7936"/>
    <lineage>
        <taxon>Eukaryota</taxon>
        <taxon>Metazoa</taxon>
        <taxon>Chordata</taxon>
        <taxon>Craniata</taxon>
        <taxon>Vertebrata</taxon>
        <taxon>Euteleostomi</taxon>
        <taxon>Actinopterygii</taxon>
        <taxon>Neopterygii</taxon>
        <taxon>Teleostei</taxon>
        <taxon>Anguilliformes</taxon>
        <taxon>Anguillidae</taxon>
        <taxon>Anguilla</taxon>
    </lineage>
</organism>
<dbReference type="AlphaFoldDB" id="A0A0E9PDB2"/>
<evidence type="ECO:0000313" key="1">
    <source>
        <dbReference type="EMBL" id="JAH02252.1"/>
    </source>
</evidence>
<name>A0A0E9PDB2_ANGAN</name>
<reference evidence="1" key="1">
    <citation type="submission" date="2014-11" db="EMBL/GenBank/DDBJ databases">
        <authorList>
            <person name="Amaro Gonzalez C."/>
        </authorList>
    </citation>
    <scope>NUCLEOTIDE SEQUENCE</scope>
</reference>
<accession>A0A0E9PDB2</accession>
<sequence>MCTQRFYLIGVTLLWNGHAPLKSLFLLGT</sequence>